<keyword evidence="6" id="KW-0028">Amino-acid biosynthesis</keyword>
<dbReference type="SUPFAM" id="SSF55347">
    <property type="entry name" value="Glyceraldehyde-3-phosphate dehydrogenase-like, C-terminal domain"/>
    <property type="match status" value="1"/>
</dbReference>
<evidence type="ECO:0000256" key="3">
    <source>
        <dbReference type="ARBA" id="ARBA00006753"/>
    </source>
</evidence>
<dbReference type="CDD" id="cd04881">
    <property type="entry name" value="ACT_HSDH-Hom"/>
    <property type="match status" value="1"/>
</dbReference>
<dbReference type="PROSITE" id="PS01042">
    <property type="entry name" value="HOMOSER_DHGENASE"/>
    <property type="match status" value="1"/>
</dbReference>
<dbReference type="PANTHER" id="PTHR43331:SF1">
    <property type="entry name" value="HOMOSERINE DEHYDROGENASE"/>
    <property type="match status" value="1"/>
</dbReference>
<dbReference type="Gene3D" id="3.30.360.10">
    <property type="entry name" value="Dihydrodipicolinate Reductase, domain 2"/>
    <property type="match status" value="1"/>
</dbReference>
<dbReference type="EMBL" id="CAESAL010000078">
    <property type="protein sequence ID" value="CAB4345730.1"/>
    <property type="molecule type" value="Genomic_DNA"/>
</dbReference>
<evidence type="ECO:0000256" key="8">
    <source>
        <dbReference type="ARBA" id="ARBA00022857"/>
    </source>
</evidence>
<dbReference type="GO" id="GO:0009086">
    <property type="term" value="P:methionine biosynthetic process"/>
    <property type="evidence" value="ECO:0007669"/>
    <property type="project" value="UniProtKB-KW"/>
</dbReference>
<dbReference type="Gene3D" id="3.40.50.720">
    <property type="entry name" value="NAD(P)-binding Rossmann-like Domain"/>
    <property type="match status" value="1"/>
</dbReference>
<dbReference type="PANTHER" id="PTHR43331">
    <property type="entry name" value="HOMOSERINE DEHYDROGENASE"/>
    <property type="match status" value="1"/>
</dbReference>
<evidence type="ECO:0000313" key="16">
    <source>
        <dbReference type="EMBL" id="CAB4705632.1"/>
    </source>
</evidence>
<dbReference type="AlphaFoldDB" id="A0A6J6APD0"/>
<evidence type="ECO:0000256" key="9">
    <source>
        <dbReference type="ARBA" id="ARBA00023002"/>
    </source>
</evidence>
<gene>
    <name evidence="14" type="ORF">UFOPK1762_00916</name>
    <name evidence="15" type="ORF">UFOPK1906_00592</name>
    <name evidence="16" type="ORF">UFOPK2624_00796</name>
    <name evidence="17" type="ORF">UFOPK2969_00394</name>
    <name evidence="18" type="ORF">UFOPK3010_00779</name>
    <name evidence="12" type="ORF">UFOPK3331_01607</name>
    <name evidence="19" type="ORF">UFOPK3785_00678</name>
    <name evidence="13" type="ORF">UFOPK4201_01548</name>
    <name evidence="20" type="ORF">UFOPK4371_00443</name>
</gene>
<reference evidence="13" key="1">
    <citation type="submission" date="2020-05" db="EMBL/GenBank/DDBJ databases">
        <authorList>
            <person name="Chiriac C."/>
            <person name="Salcher M."/>
            <person name="Ghai R."/>
            <person name="Kavagutti S V."/>
        </authorList>
    </citation>
    <scope>NUCLEOTIDE SEQUENCE</scope>
</reference>
<evidence type="ECO:0000313" key="13">
    <source>
        <dbReference type="EMBL" id="CAB4372504.1"/>
    </source>
</evidence>
<dbReference type="InterPro" id="IPR019811">
    <property type="entry name" value="HDH_CS"/>
</dbReference>
<evidence type="ECO:0000256" key="5">
    <source>
        <dbReference type="ARBA" id="ARBA00013376"/>
    </source>
</evidence>
<keyword evidence="9" id="KW-0560">Oxidoreductase</keyword>
<evidence type="ECO:0000313" key="17">
    <source>
        <dbReference type="EMBL" id="CAB4785660.1"/>
    </source>
</evidence>
<dbReference type="EMBL" id="CAFAAM010000088">
    <property type="protein sequence ID" value="CAB4804378.1"/>
    <property type="molecule type" value="Genomic_DNA"/>
</dbReference>
<dbReference type="Pfam" id="PF00742">
    <property type="entry name" value="Homoserine_dh"/>
    <property type="match status" value="1"/>
</dbReference>
<keyword evidence="7" id="KW-0791">Threonine biosynthesis</keyword>
<dbReference type="Pfam" id="PF03447">
    <property type="entry name" value="NAD_binding_3"/>
    <property type="match status" value="1"/>
</dbReference>
<keyword evidence="10" id="KW-0486">Methionine biosynthesis</keyword>
<dbReference type="InterPro" id="IPR036291">
    <property type="entry name" value="NAD(P)-bd_dom_sf"/>
</dbReference>
<dbReference type="Gene3D" id="3.30.70.260">
    <property type="match status" value="1"/>
</dbReference>
<evidence type="ECO:0000313" key="12">
    <source>
        <dbReference type="EMBL" id="CAB4345730.1"/>
    </source>
</evidence>
<evidence type="ECO:0000256" key="10">
    <source>
        <dbReference type="ARBA" id="ARBA00023167"/>
    </source>
</evidence>
<organism evidence="13">
    <name type="scientific">freshwater metagenome</name>
    <dbReference type="NCBI Taxonomy" id="449393"/>
    <lineage>
        <taxon>unclassified sequences</taxon>
        <taxon>metagenomes</taxon>
        <taxon>ecological metagenomes</taxon>
    </lineage>
</organism>
<dbReference type="PROSITE" id="PS51671">
    <property type="entry name" value="ACT"/>
    <property type="match status" value="1"/>
</dbReference>
<evidence type="ECO:0000313" key="20">
    <source>
        <dbReference type="EMBL" id="CAB5075150.1"/>
    </source>
</evidence>
<protein>
    <recommendedName>
        <fullName evidence="5">Homoserine dehydrogenase</fullName>
        <ecNumber evidence="4">1.1.1.3</ecNumber>
    </recommendedName>
</protein>
<evidence type="ECO:0000256" key="1">
    <source>
        <dbReference type="ARBA" id="ARBA00005056"/>
    </source>
</evidence>
<dbReference type="SUPFAM" id="SSF51735">
    <property type="entry name" value="NAD(P)-binding Rossmann-fold domains"/>
    <property type="match status" value="1"/>
</dbReference>
<dbReference type="GO" id="GO:0009088">
    <property type="term" value="P:threonine biosynthetic process"/>
    <property type="evidence" value="ECO:0007669"/>
    <property type="project" value="UniProtKB-UniPathway"/>
</dbReference>
<dbReference type="InterPro" id="IPR045865">
    <property type="entry name" value="ACT-like_dom_sf"/>
</dbReference>
<dbReference type="EMBL" id="CAEZXY010000026">
    <property type="protein sequence ID" value="CAB4705632.1"/>
    <property type="molecule type" value="Genomic_DNA"/>
</dbReference>
<evidence type="ECO:0000313" key="19">
    <source>
        <dbReference type="EMBL" id="CAB4948478.1"/>
    </source>
</evidence>
<dbReference type="InterPro" id="IPR002912">
    <property type="entry name" value="ACT_dom"/>
</dbReference>
<name>A0A6J6APD0_9ZZZZ</name>
<dbReference type="NCBIfam" id="NF004976">
    <property type="entry name" value="PRK06349.1"/>
    <property type="match status" value="1"/>
</dbReference>
<keyword evidence="8" id="KW-0521">NADP</keyword>
<dbReference type="PIRSF" id="PIRSF000098">
    <property type="entry name" value="Homoser_dehydrog"/>
    <property type="match status" value="1"/>
</dbReference>
<feature type="domain" description="ACT" evidence="11">
    <location>
        <begin position="349"/>
        <end position="428"/>
    </location>
</feature>
<dbReference type="FunFam" id="3.30.360.10:FF:000005">
    <property type="entry name" value="Homoserine dehydrogenase"/>
    <property type="match status" value="1"/>
</dbReference>
<dbReference type="EC" id="1.1.1.3" evidence="4"/>
<dbReference type="EMBL" id="CAFBRD010000015">
    <property type="protein sequence ID" value="CAB5075150.1"/>
    <property type="molecule type" value="Genomic_DNA"/>
</dbReference>
<dbReference type="EMBL" id="CAFAAD010000018">
    <property type="protein sequence ID" value="CAB4785660.1"/>
    <property type="molecule type" value="Genomic_DNA"/>
</dbReference>
<evidence type="ECO:0000256" key="7">
    <source>
        <dbReference type="ARBA" id="ARBA00022697"/>
    </source>
</evidence>
<dbReference type="EMBL" id="CAEZVC010000025">
    <property type="protein sequence ID" value="CAB4618868.1"/>
    <property type="molecule type" value="Genomic_DNA"/>
</dbReference>
<dbReference type="SUPFAM" id="SSF55021">
    <property type="entry name" value="ACT-like"/>
    <property type="match status" value="1"/>
</dbReference>
<dbReference type="UniPathway" id="UPA00051">
    <property type="reaction ID" value="UER00465"/>
</dbReference>
<evidence type="ECO:0000259" key="11">
    <source>
        <dbReference type="PROSITE" id="PS51671"/>
    </source>
</evidence>
<accession>A0A6J6APD0</accession>
<comment type="similarity">
    <text evidence="3">Belongs to the homoserine dehydrogenase family.</text>
</comment>
<comment type="pathway">
    <text evidence="2">Amino-acid biosynthesis; L-methionine biosynthesis via de novo pathway; L-homoserine from L-aspartate: step 3/3.</text>
</comment>
<dbReference type="Pfam" id="PF01842">
    <property type="entry name" value="ACT"/>
    <property type="match status" value="1"/>
</dbReference>
<dbReference type="InterPro" id="IPR005106">
    <property type="entry name" value="Asp/hSer_DH_NAD-bd"/>
</dbReference>
<dbReference type="EMBL" id="CAFBNJ010000026">
    <property type="protein sequence ID" value="CAB4948478.1"/>
    <property type="molecule type" value="Genomic_DNA"/>
</dbReference>
<comment type="pathway">
    <text evidence="1">Amino-acid biosynthesis; L-threonine biosynthesis; L-threonine from L-aspartate: step 3/5.</text>
</comment>
<evidence type="ECO:0000313" key="15">
    <source>
        <dbReference type="EMBL" id="CAB4618868.1"/>
    </source>
</evidence>
<evidence type="ECO:0000313" key="18">
    <source>
        <dbReference type="EMBL" id="CAB4804378.1"/>
    </source>
</evidence>
<dbReference type="InterPro" id="IPR001342">
    <property type="entry name" value="HDH_cat"/>
</dbReference>
<evidence type="ECO:0000313" key="14">
    <source>
        <dbReference type="EMBL" id="CAB4584944.1"/>
    </source>
</evidence>
<dbReference type="InterPro" id="IPR016204">
    <property type="entry name" value="HDH"/>
</dbReference>
<evidence type="ECO:0000256" key="2">
    <source>
        <dbReference type="ARBA" id="ARBA00005062"/>
    </source>
</evidence>
<dbReference type="EMBL" id="CAEUNJ010000077">
    <property type="protein sequence ID" value="CAB4372504.1"/>
    <property type="molecule type" value="Genomic_DNA"/>
</dbReference>
<dbReference type="EMBL" id="CAEZTY010000028">
    <property type="protein sequence ID" value="CAB4584944.1"/>
    <property type="molecule type" value="Genomic_DNA"/>
</dbReference>
<dbReference type="GO" id="GO:0050661">
    <property type="term" value="F:NADP binding"/>
    <property type="evidence" value="ECO:0007669"/>
    <property type="project" value="InterPro"/>
</dbReference>
<evidence type="ECO:0000256" key="4">
    <source>
        <dbReference type="ARBA" id="ARBA00013213"/>
    </source>
</evidence>
<dbReference type="UniPathway" id="UPA00050">
    <property type="reaction ID" value="UER00063"/>
</dbReference>
<proteinExistence type="inferred from homology"/>
<dbReference type="GO" id="GO:0004412">
    <property type="term" value="F:homoserine dehydrogenase activity"/>
    <property type="evidence" value="ECO:0007669"/>
    <property type="project" value="UniProtKB-EC"/>
</dbReference>
<sequence length="435" mass="44812">MSIGVLGCGTVGTSLLALLERQSATINSRTGLSLKVSRIAVRDLSQKRSAVVGADAFTDDALSVVSDPSIDIIVEVMGGIEPARGLVLAALAAGKPVVTANKALLAAHGSELFAAAEAAGVDILFEASVAGGIPFIRPLRESLLAEPVVRVMGIMNGTTNYILTRMSEAGADYSEALAEAQSLGYAEADPTADVEGFDAAAKIAIVASIAFGAEVTSADVNCEGISNVSADDIAFAQRHGYAIKLLAIAERFSLPGGDELSARVHPCLIPNAHPLAAVRESFNAVFVQGEAVGDLMFYGRGAGGDPTASAVLGDLVDAAVNLQSGAHASLGTFVPMPFRSSDELDAAWYLSLRVDDRPGVLAAIAGVFGAHGVSIDSMEQHSVSGPETAAEEARIDLIIHPALERDVRATLVSLGELESVRSLGSTIRVLIDADI</sequence>
<evidence type="ECO:0000256" key="6">
    <source>
        <dbReference type="ARBA" id="ARBA00022605"/>
    </source>
</evidence>